<accession>A0A7G5EG65</accession>
<dbReference type="RefSeq" id="WP_182327396.1">
    <property type="nucleotide sequence ID" value="NZ_CP058554.1"/>
</dbReference>
<name>A0A7G5EG65_9BURK</name>
<organism evidence="1 2">
    <name type="scientific">Comamonas piscis</name>
    <dbReference type="NCBI Taxonomy" id="1562974"/>
    <lineage>
        <taxon>Bacteria</taxon>
        <taxon>Pseudomonadati</taxon>
        <taxon>Pseudomonadota</taxon>
        <taxon>Betaproteobacteria</taxon>
        <taxon>Burkholderiales</taxon>
        <taxon>Comamonadaceae</taxon>
        <taxon>Comamonas</taxon>
    </lineage>
</organism>
<dbReference type="EMBL" id="CP058554">
    <property type="protein sequence ID" value="QMV72990.1"/>
    <property type="molecule type" value="Genomic_DNA"/>
</dbReference>
<protein>
    <submittedName>
        <fullName evidence="1">Uncharacterized protein</fullName>
    </submittedName>
</protein>
<evidence type="ECO:0000313" key="2">
    <source>
        <dbReference type="Proteomes" id="UP000515240"/>
    </source>
</evidence>
<dbReference type="Proteomes" id="UP000515240">
    <property type="component" value="Chromosome"/>
</dbReference>
<evidence type="ECO:0000313" key="1">
    <source>
        <dbReference type="EMBL" id="QMV72990.1"/>
    </source>
</evidence>
<sequence length="101" mass="10719">MNQQAPGLRAAVQSLNAAPSAQSELEGVLSAMEVELKSLTDSVAVFVERVTPVCRDLPTGEGRDDSKAHASSPIGGRIAAQIDQVRAMKHRINTRIAELAI</sequence>
<reference evidence="1 2" key="1">
    <citation type="journal article" date="2020" name="G3 (Bethesda)">
        <title>CeMbio - The Caenorhabditis elegans Microbiome Resource.</title>
        <authorList>
            <person name="Dirksen P."/>
            <person name="Assie A."/>
            <person name="Zimmermann J."/>
            <person name="Zhang F."/>
            <person name="Tietje A.M."/>
            <person name="Marsh S.A."/>
            <person name="Felix M.A."/>
            <person name="Shapira M."/>
            <person name="Kaleta C."/>
            <person name="Schulenburg H."/>
            <person name="Samuel B."/>
        </authorList>
    </citation>
    <scope>NUCLEOTIDE SEQUENCE [LARGE SCALE GENOMIC DNA]</scope>
    <source>
        <strain evidence="1 2">BIGb0172</strain>
    </source>
</reference>
<keyword evidence="2" id="KW-1185">Reference proteome</keyword>
<proteinExistence type="predicted"/>
<gene>
    <name evidence="1" type="ORF">HS961_09135</name>
</gene>
<dbReference type="KEGG" id="cpis:HS961_09135"/>
<dbReference type="AlphaFoldDB" id="A0A7G5EG65"/>